<comment type="subcellular location">
    <subcellularLocation>
        <location evidence="1">Cell membrane</location>
        <topology evidence="1">Multi-pass membrane protein</topology>
    </subcellularLocation>
</comment>
<reference evidence="9" key="1">
    <citation type="submission" date="2015-01" db="EMBL/GenBank/DDBJ databases">
        <authorList>
            <person name="Manzoor Shahid"/>
            <person name="Zubair Saima"/>
        </authorList>
    </citation>
    <scope>NUCLEOTIDE SEQUENCE [LARGE SCALE GENOMIC DNA]</scope>
    <source>
        <strain evidence="9">Sp3</strain>
    </source>
</reference>
<dbReference type="InterPro" id="IPR013437">
    <property type="entry name" value="FtsW"/>
</dbReference>
<name>A0A0B7MN24_9FIRM</name>
<dbReference type="InterPro" id="IPR011923">
    <property type="entry name" value="RodA/MrdB"/>
</dbReference>
<sequence length="366" mass="39515">MKSKRSAPDFILFVIVLLLLTVGIVMVYSSSYVYAQIAYADGAHFLKNQLIWAFVGIAGMLVVMNIDYKIYRKWAYPIFGIAVFLLLLLLVPGVGITIKDATRWIGVAGQRFQPSEIAKLALVIFLAKYLAERQNQIKQFVRGLAIPLLVVGVVCGLILMQPDLGTAATIAGTAFLMLLAAGARIGHLGFLGLLGSGLAALAIMIEPYRMKRIMAFRDPWSDPLGKGFQTIQALLAVGSGRIFGAGLGQGRQKFLYLPEQHTDFIFAVLAEELGFIGTTFVLLLFVAFMWRGLKIAIKAPDSFGALLGAGITVMVILQAVINLGVVTGSLPVTGITLPFISYGGSSLTLNLLGIGILLNISRYVEE</sequence>
<evidence type="ECO:0000256" key="3">
    <source>
        <dbReference type="ARBA" id="ARBA00022692"/>
    </source>
</evidence>
<dbReference type="NCBIfam" id="TIGR02614">
    <property type="entry name" value="ftsW"/>
    <property type="match status" value="1"/>
</dbReference>
<dbReference type="PANTHER" id="PTHR30474:SF13">
    <property type="entry name" value="STAGE V SPORULATION PROTEIN E"/>
    <property type="match status" value="1"/>
</dbReference>
<dbReference type="GO" id="GO:0008360">
    <property type="term" value="P:regulation of cell shape"/>
    <property type="evidence" value="ECO:0007669"/>
    <property type="project" value="UniProtKB-KW"/>
</dbReference>
<dbReference type="OrthoDB" id="9812661at2"/>
<keyword evidence="3 7" id="KW-0812">Transmembrane</keyword>
<evidence type="ECO:0000256" key="4">
    <source>
        <dbReference type="ARBA" id="ARBA00022960"/>
    </source>
</evidence>
<dbReference type="GO" id="GO:0032153">
    <property type="term" value="C:cell division site"/>
    <property type="evidence" value="ECO:0007669"/>
    <property type="project" value="TreeGrafter"/>
</dbReference>
<evidence type="ECO:0000256" key="5">
    <source>
        <dbReference type="ARBA" id="ARBA00022989"/>
    </source>
</evidence>
<keyword evidence="9" id="KW-1185">Reference proteome</keyword>
<evidence type="ECO:0000313" key="8">
    <source>
        <dbReference type="EMBL" id="CEO89361.1"/>
    </source>
</evidence>
<feature type="transmembrane region" description="Helical" evidence="7">
    <location>
        <begin position="143"/>
        <end position="162"/>
    </location>
</feature>
<dbReference type="GO" id="GO:0051301">
    <property type="term" value="P:cell division"/>
    <property type="evidence" value="ECO:0007669"/>
    <property type="project" value="InterPro"/>
</dbReference>
<dbReference type="InterPro" id="IPR001182">
    <property type="entry name" value="FtsW/RodA"/>
</dbReference>
<organism evidence="8 9">
    <name type="scientific">Syntrophaceticus schinkii</name>
    <dbReference type="NCBI Taxonomy" id="499207"/>
    <lineage>
        <taxon>Bacteria</taxon>
        <taxon>Bacillati</taxon>
        <taxon>Bacillota</taxon>
        <taxon>Clostridia</taxon>
        <taxon>Thermoanaerobacterales</taxon>
        <taxon>Thermoanaerobacterales Family III. Incertae Sedis</taxon>
        <taxon>Syntrophaceticus</taxon>
    </lineage>
</organism>
<dbReference type="RefSeq" id="WP_044665330.1">
    <property type="nucleotide sequence ID" value="NZ_CDRZ01000243.1"/>
</dbReference>
<keyword evidence="5 7" id="KW-1133">Transmembrane helix</keyword>
<feature type="transmembrane region" description="Helical" evidence="7">
    <location>
        <begin position="75"/>
        <end position="96"/>
    </location>
</feature>
<dbReference type="PANTHER" id="PTHR30474">
    <property type="entry name" value="CELL CYCLE PROTEIN"/>
    <property type="match status" value="1"/>
</dbReference>
<evidence type="ECO:0000256" key="1">
    <source>
        <dbReference type="ARBA" id="ARBA00004651"/>
    </source>
</evidence>
<evidence type="ECO:0000256" key="6">
    <source>
        <dbReference type="ARBA" id="ARBA00023136"/>
    </source>
</evidence>
<keyword evidence="4" id="KW-0133">Cell shape</keyword>
<dbReference type="GO" id="GO:0015648">
    <property type="term" value="F:lipid-linked peptidoglycan transporter activity"/>
    <property type="evidence" value="ECO:0007669"/>
    <property type="project" value="TreeGrafter"/>
</dbReference>
<feature type="transmembrane region" description="Helical" evidence="7">
    <location>
        <begin position="50"/>
        <end position="68"/>
    </location>
</feature>
<dbReference type="NCBIfam" id="TIGR02210">
    <property type="entry name" value="rodA_shape"/>
    <property type="match status" value="1"/>
</dbReference>
<dbReference type="EMBL" id="CDRZ01000243">
    <property type="protein sequence ID" value="CEO89361.1"/>
    <property type="molecule type" value="Genomic_DNA"/>
</dbReference>
<evidence type="ECO:0000313" key="9">
    <source>
        <dbReference type="Proteomes" id="UP000046155"/>
    </source>
</evidence>
<feature type="transmembrane region" description="Helical" evidence="7">
    <location>
        <begin position="302"/>
        <end position="327"/>
    </location>
</feature>
<dbReference type="Pfam" id="PF01098">
    <property type="entry name" value="FTSW_RODA_SPOVE"/>
    <property type="match status" value="1"/>
</dbReference>
<feature type="transmembrane region" description="Helical" evidence="7">
    <location>
        <begin position="174"/>
        <end position="203"/>
    </location>
</feature>
<dbReference type="GO" id="GO:0009252">
    <property type="term" value="P:peptidoglycan biosynthetic process"/>
    <property type="evidence" value="ECO:0007669"/>
    <property type="project" value="InterPro"/>
</dbReference>
<keyword evidence="6 7" id="KW-0472">Membrane</keyword>
<dbReference type="GO" id="GO:0005886">
    <property type="term" value="C:plasma membrane"/>
    <property type="evidence" value="ECO:0007669"/>
    <property type="project" value="UniProtKB-SubCell"/>
</dbReference>
<protein>
    <submittedName>
        <fullName evidence="8">Factor for spore cortex peptidoglycan synthesis (Stage V sporulation)</fullName>
    </submittedName>
</protein>
<feature type="transmembrane region" description="Helical" evidence="7">
    <location>
        <begin position="264"/>
        <end position="290"/>
    </location>
</feature>
<dbReference type="AlphaFoldDB" id="A0A0B7MN24"/>
<keyword evidence="2" id="KW-1003">Cell membrane</keyword>
<gene>
    <name evidence="8" type="primary">spoVE</name>
    <name evidence="8" type="ORF">SSCH_460011</name>
</gene>
<dbReference type="InterPro" id="IPR013438">
    <property type="entry name" value="SpoVE"/>
</dbReference>
<feature type="transmembrane region" description="Helical" evidence="7">
    <location>
        <begin position="339"/>
        <end position="360"/>
    </location>
</feature>
<evidence type="ECO:0000256" key="7">
    <source>
        <dbReference type="SAM" id="Phobius"/>
    </source>
</evidence>
<dbReference type="NCBIfam" id="TIGR02615">
    <property type="entry name" value="spoVE"/>
    <property type="match status" value="1"/>
</dbReference>
<evidence type="ECO:0000256" key="2">
    <source>
        <dbReference type="ARBA" id="ARBA00022475"/>
    </source>
</evidence>
<proteinExistence type="predicted"/>
<dbReference type="Proteomes" id="UP000046155">
    <property type="component" value="Unassembled WGS sequence"/>
</dbReference>
<accession>A0A0B7MN24</accession>